<keyword evidence="7" id="KW-0539">Nucleus</keyword>
<evidence type="ECO:0000256" key="7">
    <source>
        <dbReference type="ARBA" id="ARBA00023242"/>
    </source>
</evidence>
<gene>
    <name evidence="11" type="ORF">AC631_03534</name>
</gene>
<dbReference type="Proteomes" id="UP000054251">
    <property type="component" value="Unassembled WGS sequence"/>
</dbReference>
<dbReference type="GO" id="GO:0003688">
    <property type="term" value="F:DNA replication origin binding"/>
    <property type="evidence" value="ECO:0007669"/>
    <property type="project" value="TreeGrafter"/>
</dbReference>
<dbReference type="GO" id="GO:0008270">
    <property type="term" value="F:zinc ion binding"/>
    <property type="evidence" value="ECO:0007669"/>
    <property type="project" value="UniProtKB-KW"/>
</dbReference>
<name>A0A0V1PWS2_9ASCO</name>
<dbReference type="PANTHER" id="PTHR13454">
    <property type="entry name" value="PROTEIN MCM10 HOMOLOG"/>
    <property type="match status" value="1"/>
</dbReference>
<feature type="domain" description="Zinc finger Mcm10/DnaG-type" evidence="9">
    <location>
        <begin position="289"/>
        <end position="334"/>
    </location>
</feature>
<feature type="domain" description="MCM10 OB-fold" evidence="10">
    <location>
        <begin position="151"/>
        <end position="280"/>
    </location>
</feature>
<dbReference type="SUPFAM" id="SSF50249">
    <property type="entry name" value="Nucleic acid-binding proteins"/>
    <property type="match status" value="1"/>
</dbReference>
<dbReference type="InterPro" id="IPR055065">
    <property type="entry name" value="OB_MCM10"/>
</dbReference>
<proteinExistence type="inferred from homology"/>
<keyword evidence="12" id="KW-1185">Reference proteome</keyword>
<dbReference type="InterPro" id="IPR012340">
    <property type="entry name" value="NA-bd_OB-fold"/>
</dbReference>
<evidence type="ECO:0000256" key="1">
    <source>
        <dbReference type="ARBA" id="ARBA00004123"/>
    </source>
</evidence>
<feature type="region of interest" description="Disordered" evidence="8">
    <location>
        <begin position="1"/>
        <end position="22"/>
    </location>
</feature>
<dbReference type="GO" id="GO:0003697">
    <property type="term" value="F:single-stranded DNA binding"/>
    <property type="evidence" value="ECO:0007669"/>
    <property type="project" value="InterPro"/>
</dbReference>
<sequence length="654" mass="75112">MNDPRDEVIESGDELTESSSDELADLQKEFEVRKQKILEKKLQKKDEQSRLIEKQIPRSPSPPNKANTPIGKPQVKAPSRLTGKIINSLNEDLLKREQTVTRNVNKGSSQFFSKLHQSSQILKKTVDYEKREFLFEIPELHDLVVDEKELFSALHLRKRYIKHEDLTKLFAEKKILKVDKLYAKVTAPGYYEPDYANWCVIGVITSKSDPKLTKATSNEKRSKYMKITLGDLNMSVDLMIFGDAFKKYWKLRVGDIVAVLNPNVNPWKPPFNGFNLSINDDVNSILEIGSSRDFGHCSMIKKDQTRCDSVINILKSDLCNYHQEIKYKQTQNKRMELNGSVNLKSPTNKQGQKQSMYLSTNEKGKISGGYLNYEKINQQTTNYHYEGGKLGENFVNPKLLDNIQVKRRKHNDNKNNELLEKKLLKLLNNSNFKKLGLIKNKVEQPEPTVNKTAFNSSILNKIGFDPTNRQIGETVHKSPQKQRKELSTDLKELYEISSRKKFMRKLTSSTEDINNKKNKWNTNLKTLEKYKQRYEEPCASEPPSKDDTILQSPVRLKKRKIDSSESDSDSAPGPRVHSAHKEPSRISKLLDSQYHKTTNILSKNRSGPTKPSSQPFKPAPAVHPDMDSSDSDIEISFDNPAKKETYNKIIRNTH</sequence>
<feature type="compositionally biased region" description="Basic and acidic residues" evidence="8">
    <location>
        <begin position="41"/>
        <end position="56"/>
    </location>
</feature>
<reference evidence="11 12" key="1">
    <citation type="submission" date="2015-11" db="EMBL/GenBank/DDBJ databases">
        <title>The genome of Debaryomyces fabryi.</title>
        <authorList>
            <person name="Tafer H."/>
            <person name="Lopandic K."/>
        </authorList>
    </citation>
    <scope>NUCLEOTIDE SEQUENCE [LARGE SCALE GENOMIC DNA]</scope>
    <source>
        <strain evidence="11 12">CBS 789</strain>
    </source>
</reference>
<evidence type="ECO:0000256" key="6">
    <source>
        <dbReference type="ARBA" id="ARBA00022833"/>
    </source>
</evidence>
<dbReference type="PANTHER" id="PTHR13454:SF11">
    <property type="entry name" value="PROTEIN MCM10 HOMOLOG"/>
    <property type="match status" value="1"/>
</dbReference>
<evidence type="ECO:0000256" key="4">
    <source>
        <dbReference type="ARBA" id="ARBA00022723"/>
    </source>
</evidence>
<dbReference type="GeneID" id="26840543"/>
<comment type="caution">
    <text evidence="11">The sequence shown here is derived from an EMBL/GenBank/DDBJ whole genome shotgun (WGS) entry which is preliminary data.</text>
</comment>
<dbReference type="InterPro" id="IPR015408">
    <property type="entry name" value="Znf_Mcm10/DnaG"/>
</dbReference>
<evidence type="ECO:0000256" key="5">
    <source>
        <dbReference type="ARBA" id="ARBA00022771"/>
    </source>
</evidence>
<dbReference type="GO" id="GO:0006270">
    <property type="term" value="P:DNA replication initiation"/>
    <property type="evidence" value="ECO:0007669"/>
    <property type="project" value="InterPro"/>
</dbReference>
<dbReference type="InterPro" id="IPR040184">
    <property type="entry name" value="Mcm10"/>
</dbReference>
<dbReference type="GO" id="GO:0043596">
    <property type="term" value="C:nuclear replication fork"/>
    <property type="evidence" value="ECO:0007669"/>
    <property type="project" value="TreeGrafter"/>
</dbReference>
<comment type="similarity">
    <text evidence="2">Belongs to the MCM10 family.</text>
</comment>
<dbReference type="OrthoDB" id="273123at2759"/>
<keyword evidence="6" id="KW-0862">Zinc</keyword>
<protein>
    <submittedName>
        <fullName evidence="11">Uncharacterized protein</fullName>
    </submittedName>
</protein>
<evidence type="ECO:0000313" key="12">
    <source>
        <dbReference type="Proteomes" id="UP000054251"/>
    </source>
</evidence>
<feature type="region of interest" description="Disordered" evidence="8">
    <location>
        <begin position="41"/>
        <end position="75"/>
    </location>
</feature>
<evidence type="ECO:0000259" key="9">
    <source>
        <dbReference type="Pfam" id="PF09329"/>
    </source>
</evidence>
<keyword evidence="3" id="KW-0235">DNA replication</keyword>
<organism evidence="11 12">
    <name type="scientific">Debaryomyces fabryi</name>
    <dbReference type="NCBI Taxonomy" id="58627"/>
    <lineage>
        <taxon>Eukaryota</taxon>
        <taxon>Fungi</taxon>
        <taxon>Dikarya</taxon>
        <taxon>Ascomycota</taxon>
        <taxon>Saccharomycotina</taxon>
        <taxon>Pichiomycetes</taxon>
        <taxon>Debaryomycetaceae</taxon>
        <taxon>Debaryomyces</taxon>
    </lineage>
</organism>
<dbReference type="Gene3D" id="2.40.50.140">
    <property type="entry name" value="Nucleic acid-binding proteins"/>
    <property type="match status" value="1"/>
</dbReference>
<dbReference type="Pfam" id="PF09329">
    <property type="entry name" value="zf-primase"/>
    <property type="match status" value="1"/>
</dbReference>
<evidence type="ECO:0000256" key="3">
    <source>
        <dbReference type="ARBA" id="ARBA00022705"/>
    </source>
</evidence>
<evidence type="ECO:0000259" key="10">
    <source>
        <dbReference type="Pfam" id="PF22379"/>
    </source>
</evidence>
<feature type="compositionally biased region" description="Acidic residues" evidence="8">
    <location>
        <begin position="9"/>
        <end position="22"/>
    </location>
</feature>
<dbReference type="Pfam" id="PF22379">
    <property type="entry name" value="OB_MCM10"/>
    <property type="match status" value="1"/>
</dbReference>
<comment type="subcellular location">
    <subcellularLocation>
        <location evidence="1">Nucleus</location>
    </subcellularLocation>
</comment>
<evidence type="ECO:0000256" key="8">
    <source>
        <dbReference type="SAM" id="MobiDB-lite"/>
    </source>
</evidence>
<accession>A0A0V1PWS2</accession>
<dbReference type="RefSeq" id="XP_015466817.1">
    <property type="nucleotide sequence ID" value="XM_015612363.1"/>
</dbReference>
<evidence type="ECO:0000313" key="11">
    <source>
        <dbReference type="EMBL" id="KSA00715.1"/>
    </source>
</evidence>
<feature type="compositionally biased region" description="Polar residues" evidence="8">
    <location>
        <begin position="595"/>
        <end position="615"/>
    </location>
</feature>
<feature type="region of interest" description="Disordered" evidence="8">
    <location>
        <begin position="534"/>
        <end position="654"/>
    </location>
</feature>
<keyword evidence="5" id="KW-0863">Zinc-finger</keyword>
<dbReference type="AlphaFoldDB" id="A0A0V1PWS2"/>
<evidence type="ECO:0000256" key="2">
    <source>
        <dbReference type="ARBA" id="ARBA00009679"/>
    </source>
</evidence>
<keyword evidence="4" id="KW-0479">Metal-binding</keyword>
<dbReference type="EMBL" id="LMYN01000077">
    <property type="protein sequence ID" value="KSA00715.1"/>
    <property type="molecule type" value="Genomic_DNA"/>
</dbReference>